<evidence type="ECO:0000313" key="2">
    <source>
        <dbReference type="EMBL" id="KAF9482098.1"/>
    </source>
</evidence>
<dbReference type="PANTHER" id="PTHR10622">
    <property type="entry name" value="HET DOMAIN-CONTAINING PROTEIN"/>
    <property type="match status" value="1"/>
</dbReference>
<dbReference type="Pfam" id="PF06985">
    <property type="entry name" value="HET"/>
    <property type="match status" value="1"/>
</dbReference>
<organism evidence="2 3">
    <name type="scientific">Pholiota conissans</name>
    <dbReference type="NCBI Taxonomy" id="109636"/>
    <lineage>
        <taxon>Eukaryota</taxon>
        <taxon>Fungi</taxon>
        <taxon>Dikarya</taxon>
        <taxon>Basidiomycota</taxon>
        <taxon>Agaricomycotina</taxon>
        <taxon>Agaricomycetes</taxon>
        <taxon>Agaricomycetidae</taxon>
        <taxon>Agaricales</taxon>
        <taxon>Agaricineae</taxon>
        <taxon>Strophariaceae</taxon>
        <taxon>Pholiota</taxon>
    </lineage>
</organism>
<protein>
    <recommendedName>
        <fullName evidence="1">Heterokaryon incompatibility domain-containing protein</fullName>
    </recommendedName>
</protein>
<dbReference type="EMBL" id="MU155170">
    <property type="protein sequence ID" value="KAF9482098.1"/>
    <property type="molecule type" value="Genomic_DNA"/>
</dbReference>
<proteinExistence type="predicted"/>
<dbReference type="AlphaFoldDB" id="A0A9P5Z7L0"/>
<evidence type="ECO:0000313" key="3">
    <source>
        <dbReference type="Proteomes" id="UP000807469"/>
    </source>
</evidence>
<comment type="caution">
    <text evidence="2">The sequence shown here is derived from an EMBL/GenBank/DDBJ whole genome shotgun (WGS) entry which is preliminary data.</text>
</comment>
<feature type="domain" description="Heterokaryon incompatibility" evidence="1">
    <location>
        <begin position="213"/>
        <end position="303"/>
    </location>
</feature>
<reference evidence="2" key="1">
    <citation type="submission" date="2020-11" db="EMBL/GenBank/DDBJ databases">
        <authorList>
            <consortium name="DOE Joint Genome Institute"/>
            <person name="Ahrendt S."/>
            <person name="Riley R."/>
            <person name="Andreopoulos W."/>
            <person name="Labutti K."/>
            <person name="Pangilinan J."/>
            <person name="Ruiz-Duenas F.J."/>
            <person name="Barrasa J.M."/>
            <person name="Sanchez-Garcia M."/>
            <person name="Camarero S."/>
            <person name="Miyauchi S."/>
            <person name="Serrano A."/>
            <person name="Linde D."/>
            <person name="Babiker R."/>
            <person name="Drula E."/>
            <person name="Ayuso-Fernandez I."/>
            <person name="Pacheco R."/>
            <person name="Padilla G."/>
            <person name="Ferreira P."/>
            <person name="Barriuso J."/>
            <person name="Kellner H."/>
            <person name="Castanera R."/>
            <person name="Alfaro M."/>
            <person name="Ramirez L."/>
            <person name="Pisabarro A.G."/>
            <person name="Kuo A."/>
            <person name="Tritt A."/>
            <person name="Lipzen A."/>
            <person name="He G."/>
            <person name="Yan M."/>
            <person name="Ng V."/>
            <person name="Cullen D."/>
            <person name="Martin F."/>
            <person name="Rosso M.-N."/>
            <person name="Henrissat B."/>
            <person name="Hibbett D."/>
            <person name="Martinez A.T."/>
            <person name="Grigoriev I.V."/>
        </authorList>
    </citation>
    <scope>NUCLEOTIDE SEQUENCE</scope>
    <source>
        <strain evidence="2">CIRM-BRFM 674</strain>
    </source>
</reference>
<keyword evidence="3" id="KW-1185">Reference proteome</keyword>
<gene>
    <name evidence="2" type="ORF">BDN70DRAFT_481597</name>
</gene>
<dbReference type="InterPro" id="IPR010730">
    <property type="entry name" value="HET"/>
</dbReference>
<evidence type="ECO:0000259" key="1">
    <source>
        <dbReference type="Pfam" id="PF06985"/>
    </source>
</evidence>
<name>A0A9P5Z7L0_9AGAR</name>
<dbReference type="Proteomes" id="UP000807469">
    <property type="component" value="Unassembled WGS sequence"/>
</dbReference>
<dbReference type="PANTHER" id="PTHR10622:SF10">
    <property type="entry name" value="HET DOMAIN-CONTAINING PROTEIN"/>
    <property type="match status" value="1"/>
</dbReference>
<accession>A0A9P5Z7L0</accession>
<sequence length="649" mass="73491">MTSAVNNDGADEALLQALYNFVTPFVHPSAKIYLENPSHSRPEAQNLLNALKTYISCIIGTHESKPVRSTIDIDIETGAEDHIDSDVTENLKQGENSRVGNTHDAVPLKLAKDIRVNQATGALPNLSFHNKVIQALREHIFNKLPIRMICFQPRGTKLEINLLERGAIYGYLLPIIQEKIQDQYYQPRFSEFYDRIETENDAAERLVKNNVAYAILSHTWLRSSPGEVTYGDWNNGSFDSNSQGYQKIVNFCRIAWTEHGLTLGWMDTLCINKESSSELDESIRSMFKWYERSKVCITYLAETRGISDAYLDPWFTRGWTLQELLAPDVIKFYNTDWERLVEDSENDKNDSDDIIDQIHKATTLSQLELESYYDAPLSRRMQWAAAREVTREEDKAYSLMGIFDVSFATAYGEGADRAFYRLLQEILNSESVGVLDIFNWSGRAEHSYSRSEILPPNPQVFQHRSSDTYLHRIRPLEPLTLTHMGLRIPTLLMPGISINSNIQSRIESIGNYTATVNITPVQPYLKNIPTSYRLLDSRVGGSDGERAQEPGIHQYTFAVYNIGHGTQGIILPRLCIAIALQCAEDAGKVTSIGMSNPIQTCDPIVFQMGRNGSENARLNEPNEDLYGTLVEIPVEELPMHGMQLISIYL</sequence>